<comment type="caution">
    <text evidence="2">The sequence shown here is derived from an EMBL/GenBank/DDBJ whole genome shotgun (WGS) entry which is preliminary data.</text>
</comment>
<dbReference type="PATRIC" id="fig|616990.3.peg.2215"/>
<dbReference type="Proteomes" id="UP000051906">
    <property type="component" value="Unassembled WGS sequence"/>
</dbReference>
<sequence>MQRWLKLTVAAVLGLTVGTSVTVAQAASRVKLPAYPVQRILTFKTKDTPVYRTSKAAAQGQHALGKAKSTTKRWTATKVVTVKGKRYVRLALVSAKPLSHGTIVIGAKPASTKLVGSYVALNKLKAHEKISQLKSLQKTAYWAPTATHDFWNMPANTLGTTVALHYGSTYGYQTLYAIQSLTTTSKKQYLYLETAAGKTAGWLPATALNKGTYPDLINRELTRDLTGTTTTTTTIDKKGHVKVGVAVKDGVVQRVVLLKQNSQTIIYDFKAGRVTTRTTRTATGAVKEVATLTPTDDTNLTFKARANFDIQGIVYQVTVTPAGKVSFVDVGGWMA</sequence>
<reference evidence="2 3" key="1">
    <citation type="journal article" date="2015" name="Genome Announc.">
        <title>Expanding the biotechnology potential of lactobacilli through comparative genomics of 213 strains and associated genera.</title>
        <authorList>
            <person name="Sun Z."/>
            <person name="Harris H.M."/>
            <person name="McCann A."/>
            <person name="Guo C."/>
            <person name="Argimon S."/>
            <person name="Zhang W."/>
            <person name="Yang X."/>
            <person name="Jeffery I.B."/>
            <person name="Cooney J.C."/>
            <person name="Kagawa T.F."/>
            <person name="Liu W."/>
            <person name="Song Y."/>
            <person name="Salvetti E."/>
            <person name="Wrobel A."/>
            <person name="Rasinkangas P."/>
            <person name="Parkhill J."/>
            <person name="Rea M.C."/>
            <person name="O'Sullivan O."/>
            <person name="Ritari J."/>
            <person name="Douillard F.P."/>
            <person name="Paul Ross R."/>
            <person name="Yang R."/>
            <person name="Briner A.E."/>
            <person name="Felis G.E."/>
            <person name="de Vos W.M."/>
            <person name="Barrangou R."/>
            <person name="Klaenhammer T.R."/>
            <person name="Caufield P.W."/>
            <person name="Cui Y."/>
            <person name="Zhang H."/>
            <person name="O'Toole P.W."/>
        </authorList>
    </citation>
    <scope>NUCLEOTIDE SEQUENCE [LARGE SCALE GENOMIC DNA]</scope>
    <source>
        <strain evidence="2 3">DSM 22467</strain>
    </source>
</reference>
<dbReference type="InterPro" id="IPR038200">
    <property type="entry name" value="GW_dom_sf"/>
</dbReference>
<gene>
    <name evidence="2" type="ORF">IV54_GL002095</name>
</gene>
<dbReference type="EMBL" id="JQCA01000060">
    <property type="protein sequence ID" value="KRO03734.1"/>
    <property type="molecule type" value="Genomic_DNA"/>
</dbReference>
<evidence type="ECO:0000256" key="1">
    <source>
        <dbReference type="SAM" id="SignalP"/>
    </source>
</evidence>
<keyword evidence="1" id="KW-0732">Signal</keyword>
<dbReference type="OrthoDB" id="2271465at2"/>
<evidence type="ECO:0000313" key="2">
    <source>
        <dbReference type="EMBL" id="KRO03734.1"/>
    </source>
</evidence>
<name>A0A0R2LR26_9LACO</name>
<dbReference type="SUPFAM" id="SSF82057">
    <property type="entry name" value="Prokaryotic SH3-related domain"/>
    <property type="match status" value="1"/>
</dbReference>
<organism evidence="2 3">
    <name type="scientific">Levilactobacillus paucivorans</name>
    <dbReference type="NCBI Taxonomy" id="616990"/>
    <lineage>
        <taxon>Bacteria</taxon>
        <taxon>Bacillati</taxon>
        <taxon>Bacillota</taxon>
        <taxon>Bacilli</taxon>
        <taxon>Lactobacillales</taxon>
        <taxon>Lactobacillaceae</taxon>
        <taxon>Levilactobacillus</taxon>
    </lineage>
</organism>
<evidence type="ECO:0000313" key="3">
    <source>
        <dbReference type="Proteomes" id="UP000051906"/>
    </source>
</evidence>
<dbReference type="AlphaFoldDB" id="A0A0R2LR26"/>
<feature type="chain" id="PRO_5006420104" evidence="1">
    <location>
        <begin position="27"/>
        <end position="335"/>
    </location>
</feature>
<dbReference type="RefSeq" id="WP_057878523.1">
    <property type="nucleotide sequence ID" value="NZ_JQCA01000060.1"/>
</dbReference>
<accession>A0A0R2LR26</accession>
<feature type="signal peptide" evidence="1">
    <location>
        <begin position="1"/>
        <end position="26"/>
    </location>
</feature>
<dbReference type="Gene3D" id="2.30.30.170">
    <property type="match status" value="1"/>
</dbReference>
<protein>
    <submittedName>
        <fullName evidence="2">Uncharacterized protein</fullName>
    </submittedName>
</protein>
<keyword evidence="3" id="KW-1185">Reference proteome</keyword>
<proteinExistence type="predicted"/>